<dbReference type="InterPro" id="IPR052016">
    <property type="entry name" value="Bact_Sigma-Reg"/>
</dbReference>
<dbReference type="Pfam" id="PF07228">
    <property type="entry name" value="SpoIIE"/>
    <property type="match status" value="1"/>
</dbReference>
<feature type="compositionally biased region" description="Basic and acidic residues" evidence="2">
    <location>
        <begin position="369"/>
        <end position="395"/>
    </location>
</feature>
<dbReference type="InterPro" id="IPR036890">
    <property type="entry name" value="HATPase_C_sf"/>
</dbReference>
<feature type="compositionally biased region" description="Low complexity" evidence="2">
    <location>
        <begin position="359"/>
        <end position="368"/>
    </location>
</feature>
<dbReference type="PANTHER" id="PTHR43156">
    <property type="entry name" value="STAGE II SPORULATION PROTEIN E-RELATED"/>
    <property type="match status" value="1"/>
</dbReference>
<dbReference type="Gene3D" id="3.60.40.10">
    <property type="entry name" value="PPM-type phosphatase domain"/>
    <property type="match status" value="1"/>
</dbReference>
<dbReference type="SMART" id="SM00331">
    <property type="entry name" value="PP2C_SIG"/>
    <property type="match status" value="1"/>
</dbReference>
<dbReference type="GO" id="GO:0016791">
    <property type="term" value="F:phosphatase activity"/>
    <property type="evidence" value="ECO:0007669"/>
    <property type="project" value="TreeGrafter"/>
</dbReference>
<feature type="region of interest" description="Disordered" evidence="2">
    <location>
        <begin position="587"/>
        <end position="625"/>
    </location>
</feature>
<protein>
    <submittedName>
        <fullName evidence="4">Regulatory protein</fullName>
    </submittedName>
</protein>
<reference evidence="5" key="1">
    <citation type="journal article" date="2013" name="Genome Announc.">
        <title>Draft Genome Sequence of Streptomyces bottropensis ATCC 25435, a Bottromycin-Producing Actinomycete.</title>
        <authorList>
            <person name="Zhang H."/>
            <person name="Zhou W."/>
            <person name="Zhuang Y."/>
            <person name="Liang X."/>
            <person name="Liu T."/>
        </authorList>
    </citation>
    <scope>NUCLEOTIDE SEQUENCE [LARGE SCALE GENOMIC DNA]</scope>
    <source>
        <strain evidence="5">ATCC 25435</strain>
    </source>
</reference>
<proteinExistence type="predicted"/>
<feature type="region of interest" description="Disordered" evidence="2">
    <location>
        <begin position="282"/>
        <end position="401"/>
    </location>
</feature>
<dbReference type="InterPro" id="IPR001932">
    <property type="entry name" value="PPM-type_phosphatase-like_dom"/>
</dbReference>
<feature type="compositionally biased region" description="Gly residues" evidence="2">
    <location>
        <begin position="317"/>
        <end position="331"/>
    </location>
</feature>
<name>M3EIB3_9ACTN</name>
<dbReference type="SUPFAM" id="SSF81606">
    <property type="entry name" value="PP2C-like"/>
    <property type="match status" value="1"/>
</dbReference>
<feature type="domain" description="PPM-type phosphatase" evidence="3">
    <location>
        <begin position="705"/>
        <end position="945"/>
    </location>
</feature>
<evidence type="ECO:0000259" key="3">
    <source>
        <dbReference type="SMART" id="SM00331"/>
    </source>
</evidence>
<feature type="region of interest" description="Disordered" evidence="2">
    <location>
        <begin position="435"/>
        <end position="491"/>
    </location>
</feature>
<dbReference type="EMBL" id="KB405067">
    <property type="protein sequence ID" value="EMF56066.1"/>
    <property type="molecule type" value="Genomic_DNA"/>
</dbReference>
<sequence>MGAALTEWAELGLPGAAAFSVRLVEDVLVVVSELVTNAVVHAGTDVELLCRLGRDAPTAPGWLLLEVSDHHPSRAVRGEGAERPYLVERPYGAAEYGRGLRLVAALSEAWGITYRTGVKTVWAQLSVDGAMAVEGAFEPYGGHEGGSAAEAALGDRADDAWDARAYAGDSAQDVRPVDLVAPVPRPGGEHDREWLNRGALSFLAEASDLLTGQLDEDLVAALAGQLLVPRLADWCAVWLEEEGLGWRAGDASFGPAPRLARVWHGSENRIEELRRALEKNPPRLPDAVRSRAVPVPWPELGEGAGTEATEPDTERGAGSGRGTGSTTGDGAAGVARGPAPGATPGPAEETGTGAGGGPRSAAGTASGTHEAEGVSAREGEDRPSTEREAEGRAPRSEAGPVAGVAGQVVVGVGEAPRGEAVPMPEAGVGVLPGAVGPVERGAPHREARPAAVAEGPASRGPARPGPQGSGGPVPDLAGVADGSGVNGGIHEAGVADGSGVAGVADGPGVIGAPDEAGATEATEAEVAGVADGPGVIGAPDGAGATEAGVAGVADEAGAAGATEAGVAGPAQAGAGSAVEWASGGSYRSVEPAMDGEAGAPRRAPGPPAEHGGRAARGRGGSGPEGEGGAALAYRLIAGGRPLGTLVIGRAGLLRFPDEVTGLVEDLSRRIALSIGAARQYARQATISRVLQRGLLPGAVAEIPGVSSALVYEPCDKGGPSGDFYDLFPAGRGRWCFAIGDVQGKGPEAAVVIGLARPWLRLLAREGYGVADVLDRLNQLLLDDATEAADAAARALVTAGDPGLVDPDGPQTRFLSLLYGELVPVDGGVRCTLASAGHPLPLLLGPDGDVRAVAEPQTLLGVIEDTEYVSETFELRRGDTLLCVTDGVTERRSGPRMFDDGDGLACALSGCAGLDAQLIAERIRRLVHEFGEGPPDDDLALLVLRAE</sequence>
<evidence type="ECO:0000313" key="5">
    <source>
        <dbReference type="Proteomes" id="UP000030760"/>
    </source>
</evidence>
<feature type="compositionally biased region" description="Low complexity" evidence="2">
    <location>
        <begin position="455"/>
        <end position="466"/>
    </location>
</feature>
<dbReference type="FunFam" id="3.60.40.10:FF:000034">
    <property type="entry name" value="PAS domain S-box protein"/>
    <property type="match status" value="1"/>
</dbReference>
<evidence type="ECO:0000313" key="4">
    <source>
        <dbReference type="EMBL" id="EMF56066.1"/>
    </source>
</evidence>
<dbReference type="Pfam" id="PF13581">
    <property type="entry name" value="HATPase_c_2"/>
    <property type="match status" value="1"/>
</dbReference>
<dbReference type="PANTHER" id="PTHR43156:SF2">
    <property type="entry name" value="STAGE II SPORULATION PROTEIN E"/>
    <property type="match status" value="1"/>
</dbReference>
<feature type="compositionally biased region" description="Low complexity" evidence="2">
    <location>
        <begin position="332"/>
        <end position="351"/>
    </location>
</feature>
<organism evidence="4 5">
    <name type="scientific">Streptomyces bottropensis ATCC 25435</name>
    <dbReference type="NCBI Taxonomy" id="1054862"/>
    <lineage>
        <taxon>Bacteria</taxon>
        <taxon>Bacillati</taxon>
        <taxon>Actinomycetota</taxon>
        <taxon>Actinomycetes</taxon>
        <taxon>Kitasatosporales</taxon>
        <taxon>Streptomycetaceae</taxon>
        <taxon>Streptomyces</taxon>
    </lineage>
</organism>
<gene>
    <name evidence="4" type="ORF">SBD_3379</name>
</gene>
<dbReference type="Gene3D" id="3.30.565.10">
    <property type="entry name" value="Histidine kinase-like ATPase, C-terminal domain"/>
    <property type="match status" value="1"/>
</dbReference>
<dbReference type="InterPro" id="IPR003594">
    <property type="entry name" value="HATPase_dom"/>
</dbReference>
<evidence type="ECO:0000256" key="2">
    <source>
        <dbReference type="SAM" id="MobiDB-lite"/>
    </source>
</evidence>
<accession>M3EIB3</accession>
<evidence type="ECO:0000256" key="1">
    <source>
        <dbReference type="ARBA" id="ARBA00022801"/>
    </source>
</evidence>
<dbReference type="AlphaFoldDB" id="M3EIB3"/>
<dbReference type="InterPro" id="IPR036457">
    <property type="entry name" value="PPM-type-like_dom_sf"/>
</dbReference>
<keyword evidence="1" id="KW-0378">Hydrolase</keyword>
<dbReference type="CDD" id="cd16936">
    <property type="entry name" value="HATPase_RsbW-like"/>
    <property type="match status" value="1"/>
</dbReference>
<dbReference type="Proteomes" id="UP000030760">
    <property type="component" value="Unassembled WGS sequence"/>
</dbReference>